<feature type="transmembrane region" description="Helical" evidence="11">
    <location>
        <begin position="227"/>
        <end position="250"/>
    </location>
</feature>
<feature type="domain" description="G-protein coupled receptors family 1 profile" evidence="12">
    <location>
        <begin position="53"/>
        <end position="369"/>
    </location>
</feature>
<evidence type="ECO:0000256" key="2">
    <source>
        <dbReference type="ARBA" id="ARBA00010663"/>
    </source>
</evidence>
<comment type="subcellular location">
    <subcellularLocation>
        <location evidence="1">Cell membrane</location>
        <topology evidence="1">Multi-pass membrane protein</topology>
    </subcellularLocation>
</comment>
<evidence type="ECO:0000256" key="7">
    <source>
        <dbReference type="ARBA" id="ARBA00023136"/>
    </source>
</evidence>
<evidence type="ECO:0000313" key="14">
    <source>
        <dbReference type="Proteomes" id="UP001235939"/>
    </source>
</evidence>
<evidence type="ECO:0000259" key="12">
    <source>
        <dbReference type="PROSITE" id="PS50262"/>
    </source>
</evidence>
<feature type="transmembrane region" description="Helical" evidence="11">
    <location>
        <begin position="38"/>
        <end position="61"/>
    </location>
</feature>
<keyword evidence="6" id="KW-0297">G-protein coupled receptor</keyword>
<evidence type="ECO:0000256" key="1">
    <source>
        <dbReference type="ARBA" id="ARBA00004651"/>
    </source>
</evidence>
<dbReference type="PANTHER" id="PTHR24247:SF228">
    <property type="entry name" value="5-HYDROXYTRYPTAMINE (SEROTONIN) RECEPTOR 2A, ISOFORM B"/>
    <property type="match status" value="1"/>
</dbReference>
<feature type="transmembrane region" description="Helical" evidence="11">
    <location>
        <begin position="352"/>
        <end position="372"/>
    </location>
</feature>
<keyword evidence="8" id="KW-0675">Receptor</keyword>
<feature type="region of interest" description="Disordered" evidence="10">
    <location>
        <begin position="1"/>
        <end position="28"/>
    </location>
</feature>
<feature type="transmembrane region" description="Helical" evidence="11">
    <location>
        <begin position="73"/>
        <end position="95"/>
    </location>
</feature>
<feature type="transmembrane region" description="Helical" evidence="11">
    <location>
        <begin position="144"/>
        <end position="165"/>
    </location>
</feature>
<keyword evidence="5 11" id="KW-1133">Transmembrane helix</keyword>
<accession>A0ABY6LL90</accession>
<comment type="similarity">
    <text evidence="2">Belongs to the G-protein coupled receptor 1 family.</text>
</comment>
<dbReference type="EMBL" id="CP092880">
    <property type="protein sequence ID" value="UYV80280.1"/>
    <property type="molecule type" value="Genomic_DNA"/>
</dbReference>
<name>A0ABY6LL90_9ARAC</name>
<feature type="transmembrane region" description="Helical" evidence="11">
    <location>
        <begin position="316"/>
        <end position="340"/>
    </location>
</feature>
<dbReference type="Pfam" id="PF00001">
    <property type="entry name" value="7tm_1"/>
    <property type="match status" value="2"/>
</dbReference>
<dbReference type="SUPFAM" id="SSF81321">
    <property type="entry name" value="Family A G protein-coupled receptor-like"/>
    <property type="match status" value="1"/>
</dbReference>
<dbReference type="PROSITE" id="PS50262">
    <property type="entry name" value="G_PROTEIN_RECEP_F1_2"/>
    <property type="match status" value="1"/>
</dbReference>
<protein>
    <recommendedName>
        <fullName evidence="12">G-protein coupled receptors family 1 profile domain-containing protein</fullName>
    </recommendedName>
</protein>
<evidence type="ECO:0000313" key="13">
    <source>
        <dbReference type="EMBL" id="UYV80280.1"/>
    </source>
</evidence>
<keyword evidence="9" id="KW-0807">Transducer</keyword>
<organism evidence="13 14">
    <name type="scientific">Cordylochernes scorpioides</name>
    <dbReference type="NCBI Taxonomy" id="51811"/>
    <lineage>
        <taxon>Eukaryota</taxon>
        <taxon>Metazoa</taxon>
        <taxon>Ecdysozoa</taxon>
        <taxon>Arthropoda</taxon>
        <taxon>Chelicerata</taxon>
        <taxon>Arachnida</taxon>
        <taxon>Pseudoscorpiones</taxon>
        <taxon>Cheliferoidea</taxon>
        <taxon>Chernetidae</taxon>
        <taxon>Cordylochernes</taxon>
    </lineage>
</organism>
<reference evidence="13 14" key="1">
    <citation type="submission" date="2022-01" db="EMBL/GenBank/DDBJ databases">
        <title>A chromosomal length assembly of Cordylochernes scorpioides.</title>
        <authorList>
            <person name="Zeh D."/>
            <person name="Zeh J."/>
        </authorList>
    </citation>
    <scope>NUCLEOTIDE SEQUENCE [LARGE SCALE GENOMIC DNA]</scope>
    <source>
        <strain evidence="13">IN4F17</strain>
        <tissue evidence="13">Whole Body</tissue>
    </source>
</reference>
<sequence>MLDMGTQILPPNASFRSPEEQRTKLGLDSNSPEPPLHWMFLLLGLVALAGVLGNVLVCLAICLERRLHNVTNYFLLSLAVADLLVCLAVMPFAILDGLYGGCVTNSAPARQDLSIPLIVCVRRVQHVCACVAGSWQFGAGVCNVWVTCDVLACSSSILHMCWISVGRYVGIRNPLGARQGGSGAVAARVALVWLAAGAITSPITVMAALDPSNVQPAPDTCAINNRFFFVFGSLCAFYLPMVVMVVAYVLTVRLLSRKAKFLADKTSPRRIIFIRRQRDDGKTVKRAFRSCHPGSRYFVGGSRTSQVMTEQRATKVLGVVFFSFILCWAPFFVLNVLFAAEGPEHFPTYLETTFLWLGYLSSTINPLIYTIFNRTFKRAFWRILRCRWRPPSAARHATWTFKSIPHHNGKPAADC</sequence>
<keyword evidence="7 11" id="KW-0472">Membrane</keyword>
<gene>
    <name evidence="13" type="ORF">LAZ67_18002279</name>
</gene>
<dbReference type="Proteomes" id="UP001235939">
    <property type="component" value="Chromosome 18"/>
</dbReference>
<evidence type="ECO:0000256" key="11">
    <source>
        <dbReference type="SAM" id="Phobius"/>
    </source>
</evidence>
<keyword evidence="4 11" id="KW-0812">Transmembrane</keyword>
<evidence type="ECO:0000256" key="3">
    <source>
        <dbReference type="ARBA" id="ARBA00022475"/>
    </source>
</evidence>
<dbReference type="Gene3D" id="1.20.1070.10">
    <property type="entry name" value="Rhodopsin 7-helix transmembrane proteins"/>
    <property type="match status" value="1"/>
</dbReference>
<dbReference type="PRINTS" id="PR00237">
    <property type="entry name" value="GPCRRHODOPSN"/>
</dbReference>
<evidence type="ECO:0000256" key="10">
    <source>
        <dbReference type="SAM" id="MobiDB-lite"/>
    </source>
</evidence>
<keyword evidence="14" id="KW-1185">Reference proteome</keyword>
<feature type="transmembrane region" description="Helical" evidence="11">
    <location>
        <begin position="185"/>
        <end position="207"/>
    </location>
</feature>
<dbReference type="InterPro" id="IPR017452">
    <property type="entry name" value="GPCR_Rhodpsn_7TM"/>
</dbReference>
<evidence type="ECO:0000256" key="8">
    <source>
        <dbReference type="ARBA" id="ARBA00023170"/>
    </source>
</evidence>
<dbReference type="InterPro" id="IPR000276">
    <property type="entry name" value="GPCR_Rhodpsn"/>
</dbReference>
<evidence type="ECO:0000256" key="5">
    <source>
        <dbReference type="ARBA" id="ARBA00022989"/>
    </source>
</evidence>
<dbReference type="PANTHER" id="PTHR24247">
    <property type="entry name" value="5-HYDROXYTRYPTAMINE RECEPTOR"/>
    <property type="match status" value="1"/>
</dbReference>
<evidence type="ECO:0000256" key="4">
    <source>
        <dbReference type="ARBA" id="ARBA00022692"/>
    </source>
</evidence>
<evidence type="ECO:0000256" key="9">
    <source>
        <dbReference type="ARBA" id="ARBA00023224"/>
    </source>
</evidence>
<keyword evidence="3" id="KW-1003">Cell membrane</keyword>
<proteinExistence type="inferred from homology"/>
<evidence type="ECO:0000256" key="6">
    <source>
        <dbReference type="ARBA" id="ARBA00023040"/>
    </source>
</evidence>